<dbReference type="RefSeq" id="WP_021930006.1">
    <property type="nucleotide sequence ID" value="NZ_AP023322.1"/>
</dbReference>
<dbReference type="Proteomes" id="UP000594042">
    <property type="component" value="Chromosome"/>
</dbReference>
<accession>A0A7G1I1N5</accession>
<feature type="compositionally biased region" description="Low complexity" evidence="5">
    <location>
        <begin position="131"/>
        <end position="168"/>
    </location>
</feature>
<keyword evidence="8" id="KW-1185">Reference proteome</keyword>
<feature type="compositionally biased region" description="Basic and acidic residues" evidence="5">
    <location>
        <begin position="94"/>
        <end position="122"/>
    </location>
</feature>
<comment type="subcellular location">
    <subcellularLocation>
        <location evidence="1">Membrane</location>
        <topology evidence="1">Single-pass membrane protein</topology>
    </subcellularLocation>
</comment>
<dbReference type="EMBL" id="AP023322">
    <property type="protein sequence ID" value="BCI63567.1"/>
    <property type="molecule type" value="Genomic_DNA"/>
</dbReference>
<keyword evidence="3 6" id="KW-1133">Transmembrane helix</keyword>
<name>A0A7G1I1N5_9BACT</name>
<evidence type="ECO:0000256" key="1">
    <source>
        <dbReference type="ARBA" id="ARBA00004167"/>
    </source>
</evidence>
<dbReference type="NCBIfam" id="TIGR01352">
    <property type="entry name" value="tonB_Cterm"/>
    <property type="match status" value="1"/>
</dbReference>
<feature type="transmembrane region" description="Helical" evidence="6">
    <location>
        <begin position="9"/>
        <end position="31"/>
    </location>
</feature>
<feature type="region of interest" description="Disordered" evidence="5">
    <location>
        <begin position="55"/>
        <end position="168"/>
    </location>
</feature>
<evidence type="ECO:0000256" key="3">
    <source>
        <dbReference type="ARBA" id="ARBA00022989"/>
    </source>
</evidence>
<dbReference type="Gene3D" id="3.30.1150.10">
    <property type="match status" value="1"/>
</dbReference>
<keyword evidence="2 6" id="KW-0812">Transmembrane</keyword>
<organism evidence="7 8">
    <name type="scientific">Coprobacter secundus subsp. similis</name>
    <dbReference type="NCBI Taxonomy" id="2751153"/>
    <lineage>
        <taxon>Bacteria</taxon>
        <taxon>Pseudomonadati</taxon>
        <taxon>Bacteroidota</taxon>
        <taxon>Bacteroidia</taxon>
        <taxon>Bacteroidales</taxon>
        <taxon>Barnesiellaceae</taxon>
        <taxon>Coprobacter</taxon>
    </lineage>
</organism>
<evidence type="ECO:0000313" key="7">
    <source>
        <dbReference type="EMBL" id="BCI63567.1"/>
    </source>
</evidence>
<reference evidence="8" key="1">
    <citation type="submission" date="2020-07" db="EMBL/GenBank/DDBJ databases">
        <title>Complete genome sequencing of Coprobacter sp. strain 2CBH44.</title>
        <authorList>
            <person name="Sakamoto M."/>
            <person name="Murakami T."/>
            <person name="Mori H."/>
        </authorList>
    </citation>
    <scope>NUCLEOTIDE SEQUENCE [LARGE SCALE GENOMIC DNA]</scope>
    <source>
        <strain evidence="8">2CBH44</strain>
    </source>
</reference>
<dbReference type="InterPro" id="IPR006260">
    <property type="entry name" value="TonB/TolA_C"/>
</dbReference>
<evidence type="ECO:0000313" key="8">
    <source>
        <dbReference type="Proteomes" id="UP000594042"/>
    </source>
</evidence>
<keyword evidence="4 6" id="KW-0472">Membrane</keyword>
<dbReference type="GO" id="GO:0016020">
    <property type="term" value="C:membrane"/>
    <property type="evidence" value="ECO:0007669"/>
    <property type="project" value="UniProtKB-SubCell"/>
</dbReference>
<sequence>MKESSKNRLFGICGTVIFHVTLILILILVTFSQPSIPDDGEGILVQVGLVSESQGTLDSSSDIQSQEKNSPEETIDDNEIISQETEETIQITPPEEKKKDSEKKEIKKEEQKPVQPKEDNRIKNQVANAFSKGKGSSNNYGSSSSGSGIQGSVNGNSSSGATSGSPGYGNYDLGGRGILGSLPRPEYDNSNDEGTIVVSITVNAAGKVIAASITKGSIGSAASNSTLRQQAINAAKKAVFTKSNNTGNQSGTITYYFKQR</sequence>
<feature type="compositionally biased region" description="Acidic residues" evidence="5">
    <location>
        <begin position="73"/>
        <end position="87"/>
    </location>
</feature>
<evidence type="ECO:0000256" key="2">
    <source>
        <dbReference type="ARBA" id="ARBA00022692"/>
    </source>
</evidence>
<evidence type="ECO:0000256" key="5">
    <source>
        <dbReference type="SAM" id="MobiDB-lite"/>
    </source>
</evidence>
<dbReference type="KEGG" id="copr:Cop2CBH44_19200"/>
<gene>
    <name evidence="7" type="ORF">Cop2CBH44_19200</name>
</gene>
<protein>
    <submittedName>
        <fullName evidence="7">Cell envelope biogenesis protein TonB</fullName>
    </submittedName>
</protein>
<dbReference type="AlphaFoldDB" id="A0A7G1I1N5"/>
<evidence type="ECO:0000256" key="4">
    <source>
        <dbReference type="ARBA" id="ARBA00023136"/>
    </source>
</evidence>
<feature type="compositionally biased region" description="Polar residues" evidence="5">
    <location>
        <begin position="55"/>
        <end position="68"/>
    </location>
</feature>
<proteinExistence type="predicted"/>
<evidence type="ECO:0000256" key="6">
    <source>
        <dbReference type="SAM" id="Phobius"/>
    </source>
</evidence>